<evidence type="ECO:0000256" key="4">
    <source>
        <dbReference type="SAM" id="SignalP"/>
    </source>
</evidence>
<dbReference type="PANTHER" id="PTHR23268">
    <property type="entry name" value="T-CELL RECEPTOR BETA CHAIN"/>
    <property type="match status" value="1"/>
</dbReference>
<reference evidence="6" key="1">
    <citation type="submission" date="2025-08" db="UniProtKB">
        <authorList>
            <consortium name="Ensembl"/>
        </authorList>
    </citation>
    <scope>IDENTIFICATION</scope>
</reference>
<dbReference type="InterPro" id="IPR013106">
    <property type="entry name" value="Ig_V-set"/>
</dbReference>
<dbReference type="GO" id="GO:0005886">
    <property type="term" value="C:plasma membrane"/>
    <property type="evidence" value="ECO:0007669"/>
    <property type="project" value="TreeGrafter"/>
</dbReference>
<dbReference type="Gene3D" id="2.60.40.10">
    <property type="entry name" value="Immunoglobulins"/>
    <property type="match status" value="1"/>
</dbReference>
<reference evidence="6" key="2">
    <citation type="submission" date="2025-09" db="UniProtKB">
        <authorList>
            <consortium name="Ensembl"/>
        </authorList>
    </citation>
    <scope>IDENTIFICATION</scope>
</reference>
<evidence type="ECO:0000313" key="6">
    <source>
        <dbReference type="Ensembl" id="ENSCWAP00000024922.1"/>
    </source>
</evidence>
<organism evidence="6 7">
    <name type="scientific">Catagonus wagneri</name>
    <name type="common">Chacoan peccary</name>
    <dbReference type="NCBI Taxonomy" id="51154"/>
    <lineage>
        <taxon>Eukaryota</taxon>
        <taxon>Metazoa</taxon>
        <taxon>Chordata</taxon>
        <taxon>Craniata</taxon>
        <taxon>Vertebrata</taxon>
        <taxon>Euteleostomi</taxon>
        <taxon>Mammalia</taxon>
        <taxon>Eutheria</taxon>
        <taxon>Laurasiatheria</taxon>
        <taxon>Artiodactyla</taxon>
        <taxon>Suina</taxon>
        <taxon>Tayassuidae</taxon>
        <taxon>Catagonus</taxon>
    </lineage>
</organism>
<dbReference type="Proteomes" id="UP000694540">
    <property type="component" value="Unplaced"/>
</dbReference>
<accession>A0A8C3X6R3</accession>
<dbReference type="GO" id="GO:0002376">
    <property type="term" value="P:immune system process"/>
    <property type="evidence" value="ECO:0007669"/>
    <property type="project" value="UniProtKB-KW"/>
</dbReference>
<feature type="domain" description="Immunoglobulin V-set" evidence="5">
    <location>
        <begin position="32"/>
        <end position="108"/>
    </location>
</feature>
<dbReference type="InterPro" id="IPR013783">
    <property type="entry name" value="Ig-like_fold"/>
</dbReference>
<keyword evidence="2" id="KW-0391">Immunity</keyword>
<dbReference type="InterPro" id="IPR050413">
    <property type="entry name" value="TCR_beta_variable"/>
</dbReference>
<name>A0A8C3X6R3_9CETA</name>
<dbReference type="InterPro" id="IPR036179">
    <property type="entry name" value="Ig-like_dom_sf"/>
</dbReference>
<dbReference type="GO" id="GO:0007166">
    <property type="term" value="P:cell surface receptor signaling pathway"/>
    <property type="evidence" value="ECO:0007669"/>
    <property type="project" value="TreeGrafter"/>
</dbReference>
<evidence type="ECO:0000256" key="2">
    <source>
        <dbReference type="ARBA" id="ARBA00022859"/>
    </source>
</evidence>
<protein>
    <recommendedName>
        <fullName evidence="5">Immunoglobulin V-set domain-containing protein</fullName>
    </recommendedName>
</protein>
<evidence type="ECO:0000259" key="5">
    <source>
        <dbReference type="Pfam" id="PF07686"/>
    </source>
</evidence>
<keyword evidence="1 4" id="KW-0732">Signal</keyword>
<dbReference type="GeneTree" id="ENSGT00440000034680"/>
<feature type="region of interest" description="Disordered" evidence="3">
    <location>
        <begin position="118"/>
        <end position="141"/>
    </location>
</feature>
<dbReference type="AlphaFoldDB" id="A0A8C3X6R3"/>
<dbReference type="PANTHER" id="PTHR23268:SF31">
    <property type="entry name" value="T CELL RECEPTOR BETA VARIABLE 30"/>
    <property type="match status" value="1"/>
</dbReference>
<dbReference type="Pfam" id="PF07686">
    <property type="entry name" value="V-set"/>
    <property type="match status" value="1"/>
</dbReference>
<dbReference type="Ensembl" id="ENSCWAT00000027020.1">
    <property type="protein sequence ID" value="ENSCWAP00000024922.1"/>
    <property type="gene ID" value="ENSCWAG00000018969.1"/>
</dbReference>
<keyword evidence="7" id="KW-1185">Reference proteome</keyword>
<proteinExistence type="predicted"/>
<sequence length="161" mass="17694">MPRHLLALLLGPFLGVSAQTIHQWPASRVQLVGSALILECTVKGTSNPNLYRQTPEGALQLLFYSFEPQRVDSEKPQNLSASRPEDGCFTLSSKNLLLGDSGFYLCAWSLTLRRVGQTSVQKPPPSPTFLPPTRSRSPHSGDWLKSVFVTGFLIGSQREGN</sequence>
<evidence type="ECO:0000256" key="1">
    <source>
        <dbReference type="ARBA" id="ARBA00022729"/>
    </source>
</evidence>
<feature type="signal peptide" evidence="4">
    <location>
        <begin position="1"/>
        <end position="18"/>
    </location>
</feature>
<dbReference type="SUPFAM" id="SSF48726">
    <property type="entry name" value="Immunoglobulin"/>
    <property type="match status" value="1"/>
</dbReference>
<evidence type="ECO:0000256" key="3">
    <source>
        <dbReference type="SAM" id="MobiDB-lite"/>
    </source>
</evidence>
<feature type="chain" id="PRO_5034927597" description="Immunoglobulin V-set domain-containing protein" evidence="4">
    <location>
        <begin position="19"/>
        <end position="161"/>
    </location>
</feature>
<evidence type="ECO:0000313" key="7">
    <source>
        <dbReference type="Proteomes" id="UP000694540"/>
    </source>
</evidence>